<dbReference type="Proteomes" id="UP000681722">
    <property type="component" value="Unassembled WGS sequence"/>
</dbReference>
<dbReference type="Proteomes" id="UP000663829">
    <property type="component" value="Unassembled WGS sequence"/>
</dbReference>
<feature type="non-terminal residue" evidence="1">
    <location>
        <position position="8"/>
    </location>
</feature>
<dbReference type="EMBL" id="CAJOBC010047224">
    <property type="protein sequence ID" value="CAF4165209.1"/>
    <property type="molecule type" value="Genomic_DNA"/>
</dbReference>
<evidence type="ECO:0000313" key="2">
    <source>
        <dbReference type="EMBL" id="CAF4165209.1"/>
    </source>
</evidence>
<proteinExistence type="predicted"/>
<sequence length="8" mass="949">MPAMWARS</sequence>
<organism evidence="1 3">
    <name type="scientific">Didymodactylos carnosus</name>
    <dbReference type="NCBI Taxonomy" id="1234261"/>
    <lineage>
        <taxon>Eukaryota</taxon>
        <taxon>Metazoa</taxon>
        <taxon>Spiralia</taxon>
        <taxon>Gnathifera</taxon>
        <taxon>Rotifera</taxon>
        <taxon>Eurotatoria</taxon>
        <taxon>Bdelloidea</taxon>
        <taxon>Philodinida</taxon>
        <taxon>Philodinidae</taxon>
        <taxon>Didymodactylos</taxon>
    </lineage>
</organism>
<accession>A0A815F1W8</accession>
<evidence type="ECO:0000313" key="3">
    <source>
        <dbReference type="Proteomes" id="UP000663829"/>
    </source>
</evidence>
<protein>
    <submittedName>
        <fullName evidence="1">Uncharacterized protein</fullName>
    </submittedName>
</protein>
<name>A0A815F1W8_9BILA</name>
<dbReference type="EMBL" id="CAJNOQ010013361">
    <property type="protein sequence ID" value="CAF1320109.1"/>
    <property type="molecule type" value="Genomic_DNA"/>
</dbReference>
<evidence type="ECO:0000313" key="1">
    <source>
        <dbReference type="EMBL" id="CAF1320109.1"/>
    </source>
</evidence>
<keyword evidence="3" id="KW-1185">Reference proteome</keyword>
<reference evidence="1" key="1">
    <citation type="submission" date="2021-02" db="EMBL/GenBank/DDBJ databases">
        <authorList>
            <person name="Nowell W R."/>
        </authorList>
    </citation>
    <scope>NUCLEOTIDE SEQUENCE</scope>
</reference>
<gene>
    <name evidence="1" type="ORF">GPM918_LOCUS29431</name>
    <name evidence="2" type="ORF">SRO942_LOCUS30012</name>
</gene>
<comment type="caution">
    <text evidence="1">The sequence shown here is derived from an EMBL/GenBank/DDBJ whole genome shotgun (WGS) entry which is preliminary data.</text>
</comment>